<evidence type="ECO:0000313" key="4">
    <source>
        <dbReference type="Proteomes" id="UP000234275"/>
    </source>
</evidence>
<dbReference type="PANTHER" id="PTHR13947">
    <property type="entry name" value="GNAT FAMILY N-ACETYLTRANSFERASE"/>
    <property type="match status" value="1"/>
</dbReference>
<dbReference type="AlphaFoldDB" id="A0A2I2GA33"/>
<gene>
    <name evidence="3" type="ORF">P170DRAFT_437258</name>
</gene>
<dbReference type="Gene3D" id="3.40.630.30">
    <property type="match status" value="1"/>
</dbReference>
<dbReference type="EMBL" id="MSFO01000004">
    <property type="protein sequence ID" value="PLB49737.1"/>
    <property type="molecule type" value="Genomic_DNA"/>
</dbReference>
<dbReference type="Proteomes" id="UP000234275">
    <property type="component" value="Unassembled WGS sequence"/>
</dbReference>
<dbReference type="InterPro" id="IPR000182">
    <property type="entry name" value="GNAT_dom"/>
</dbReference>
<dbReference type="RefSeq" id="XP_024705039.1">
    <property type="nucleotide sequence ID" value="XM_024849323.1"/>
</dbReference>
<protein>
    <submittedName>
        <fullName evidence="3">GNAT family N-acetyltransferase</fullName>
    </submittedName>
</protein>
<dbReference type="GO" id="GO:0008080">
    <property type="term" value="F:N-acetyltransferase activity"/>
    <property type="evidence" value="ECO:0007669"/>
    <property type="project" value="InterPro"/>
</dbReference>
<dbReference type="Pfam" id="PF00583">
    <property type="entry name" value="Acetyltransf_1"/>
    <property type="match status" value="1"/>
</dbReference>
<organism evidence="3 4">
    <name type="scientific">Aspergillus steynii IBT 23096</name>
    <dbReference type="NCBI Taxonomy" id="1392250"/>
    <lineage>
        <taxon>Eukaryota</taxon>
        <taxon>Fungi</taxon>
        <taxon>Dikarya</taxon>
        <taxon>Ascomycota</taxon>
        <taxon>Pezizomycotina</taxon>
        <taxon>Eurotiomycetes</taxon>
        <taxon>Eurotiomycetidae</taxon>
        <taxon>Eurotiales</taxon>
        <taxon>Aspergillaceae</taxon>
        <taxon>Aspergillus</taxon>
        <taxon>Aspergillus subgen. Circumdati</taxon>
    </lineage>
</organism>
<dbReference type="InterPro" id="IPR016181">
    <property type="entry name" value="Acyl_CoA_acyltransferase"/>
</dbReference>
<dbReference type="SUPFAM" id="SSF55729">
    <property type="entry name" value="Acyl-CoA N-acyltransferases (Nat)"/>
    <property type="match status" value="1"/>
</dbReference>
<dbReference type="PANTHER" id="PTHR13947:SF37">
    <property type="entry name" value="LD18367P"/>
    <property type="match status" value="1"/>
</dbReference>
<dbReference type="GeneID" id="36557022"/>
<evidence type="ECO:0000259" key="2">
    <source>
        <dbReference type="PROSITE" id="PS51186"/>
    </source>
</evidence>
<evidence type="ECO:0000313" key="3">
    <source>
        <dbReference type="EMBL" id="PLB49737.1"/>
    </source>
</evidence>
<reference evidence="3 4" key="1">
    <citation type="submission" date="2016-12" db="EMBL/GenBank/DDBJ databases">
        <title>The genomes of Aspergillus section Nigri reveals drivers in fungal speciation.</title>
        <authorList>
            <consortium name="DOE Joint Genome Institute"/>
            <person name="Vesth T.C."/>
            <person name="Nybo J."/>
            <person name="Theobald S."/>
            <person name="Brandl J."/>
            <person name="Frisvad J.C."/>
            <person name="Nielsen K.F."/>
            <person name="Lyhne E.K."/>
            <person name="Kogle M.E."/>
            <person name="Kuo A."/>
            <person name="Riley R."/>
            <person name="Clum A."/>
            <person name="Nolan M."/>
            <person name="Lipzen A."/>
            <person name="Salamov A."/>
            <person name="Henrissat B."/>
            <person name="Wiebenga A."/>
            <person name="De Vries R.P."/>
            <person name="Grigoriev I.V."/>
            <person name="Mortensen U.H."/>
            <person name="Andersen M.R."/>
            <person name="Baker S.E."/>
        </authorList>
    </citation>
    <scope>NUCLEOTIDE SEQUENCE [LARGE SCALE GENOMIC DNA]</scope>
    <source>
        <strain evidence="3 4">IBT 23096</strain>
    </source>
</reference>
<dbReference type="InterPro" id="IPR050769">
    <property type="entry name" value="NAT_camello-type"/>
</dbReference>
<dbReference type="CDD" id="cd04301">
    <property type="entry name" value="NAT_SF"/>
    <property type="match status" value="1"/>
</dbReference>
<accession>A0A2I2GA33</accession>
<dbReference type="OrthoDB" id="41532at2759"/>
<name>A0A2I2GA33_9EURO</name>
<proteinExistence type="predicted"/>
<dbReference type="STRING" id="1392250.A0A2I2GA33"/>
<dbReference type="PROSITE" id="PS51186">
    <property type="entry name" value="GNAT"/>
    <property type="match status" value="1"/>
</dbReference>
<sequence>MGSTSTTPSGSYTLRSHRPGDMGWITHRHGVLYEKEYGWGQAIEPIVGRITADFLDQHDPEKERCWIAERDGEFLGCIMLVKDKAAKDNAAKLRVLLVEPAARGLGLGAVLIDQCTRFAKEVGYSRITLWTQSVLLSARRQYERAGYRLVASEEDGTLGEGLVGECWELVL</sequence>
<dbReference type="VEuPathDB" id="FungiDB:P170DRAFT_437258"/>
<comment type="caution">
    <text evidence="3">The sequence shown here is derived from an EMBL/GenBank/DDBJ whole genome shotgun (WGS) entry which is preliminary data.</text>
</comment>
<evidence type="ECO:0000256" key="1">
    <source>
        <dbReference type="ARBA" id="ARBA00022679"/>
    </source>
</evidence>
<keyword evidence="1 3" id="KW-0808">Transferase</keyword>
<feature type="domain" description="N-acetyltransferase" evidence="2">
    <location>
        <begin position="12"/>
        <end position="171"/>
    </location>
</feature>
<keyword evidence="4" id="KW-1185">Reference proteome</keyword>